<keyword evidence="2" id="KW-1185">Reference proteome</keyword>
<dbReference type="Proteomes" id="UP000005870">
    <property type="component" value="Chromosome"/>
</dbReference>
<proteinExistence type="predicted"/>
<dbReference type="AlphaFoldDB" id="G7URL8"/>
<gene>
    <name evidence="1" type="ordered locus">DSC_00200</name>
</gene>
<dbReference type="EMBL" id="CP003093">
    <property type="protein sequence ID" value="AER54693.1"/>
    <property type="molecule type" value="Genomic_DNA"/>
</dbReference>
<dbReference type="STRING" id="1045855.DSC_00200"/>
<reference evidence="1 2" key="1">
    <citation type="journal article" date="2012" name="J. Bacteriol.">
        <title>Complete Genome Sequence of the BTEX-Degrading Bacterium Pseudoxanthomonas spadix BD-a59.</title>
        <authorList>
            <person name="Lee S.H."/>
            <person name="Jin H.M."/>
            <person name="Lee H.J."/>
            <person name="Kim J.M."/>
            <person name="Jeon C.O."/>
        </authorList>
    </citation>
    <scope>NUCLEOTIDE SEQUENCE [LARGE SCALE GENOMIC DNA]</scope>
    <source>
        <strain evidence="1 2">BD-a59</strain>
    </source>
</reference>
<protein>
    <submittedName>
        <fullName evidence="1">Uncharacterized protein</fullName>
    </submittedName>
</protein>
<evidence type="ECO:0000313" key="1">
    <source>
        <dbReference type="EMBL" id="AER54693.1"/>
    </source>
</evidence>
<evidence type="ECO:0000313" key="2">
    <source>
        <dbReference type="Proteomes" id="UP000005870"/>
    </source>
</evidence>
<dbReference type="HOGENOM" id="CLU_3139852_0_0_6"/>
<dbReference type="KEGG" id="psd:DSC_00200"/>
<sequence length="49" mass="4830">MRLPAHAVPMCALPGAFIATAGREGTALAVAPGWAGSERNATAMPAVPA</sequence>
<accession>G7URL8</accession>
<name>G7URL8_PSEUP</name>
<organism evidence="1 2">
    <name type="scientific">Pseudoxanthomonas spadix (strain BD-a59)</name>
    <dbReference type="NCBI Taxonomy" id="1045855"/>
    <lineage>
        <taxon>Bacteria</taxon>
        <taxon>Pseudomonadati</taxon>
        <taxon>Pseudomonadota</taxon>
        <taxon>Gammaproteobacteria</taxon>
        <taxon>Lysobacterales</taxon>
        <taxon>Lysobacteraceae</taxon>
        <taxon>Pseudoxanthomonas</taxon>
    </lineage>
</organism>